<keyword evidence="3" id="KW-1185">Reference proteome</keyword>
<feature type="transmembrane region" description="Helical" evidence="1">
    <location>
        <begin position="65"/>
        <end position="84"/>
    </location>
</feature>
<evidence type="ECO:0000256" key="1">
    <source>
        <dbReference type="SAM" id="Phobius"/>
    </source>
</evidence>
<keyword evidence="1" id="KW-1133">Transmembrane helix</keyword>
<accession>A0A2N3Y7G9</accession>
<reference evidence="2" key="1">
    <citation type="submission" date="2017-12" db="EMBL/GenBank/DDBJ databases">
        <title>Sequencing the genomes of 1000 Actinobacteria strains.</title>
        <authorList>
            <person name="Klenk H.-P."/>
        </authorList>
    </citation>
    <scope>NUCLEOTIDE SEQUENCE [LARGE SCALE GENOMIC DNA]</scope>
    <source>
        <strain evidence="2">DSM 44228</strain>
    </source>
</reference>
<organism evidence="2 3">
    <name type="scientific">Saccharopolyspora spinosa</name>
    <dbReference type="NCBI Taxonomy" id="60894"/>
    <lineage>
        <taxon>Bacteria</taxon>
        <taxon>Bacillati</taxon>
        <taxon>Actinomycetota</taxon>
        <taxon>Actinomycetes</taxon>
        <taxon>Pseudonocardiales</taxon>
        <taxon>Pseudonocardiaceae</taxon>
        <taxon>Saccharopolyspora</taxon>
    </lineage>
</organism>
<gene>
    <name evidence="2" type="ORF">A8926_6973</name>
</gene>
<proteinExistence type="predicted"/>
<evidence type="ECO:0000313" key="2">
    <source>
        <dbReference type="EMBL" id="PKW18840.1"/>
    </source>
</evidence>
<dbReference type="EMBL" id="PJNB01000001">
    <property type="protein sequence ID" value="PKW18840.1"/>
    <property type="molecule type" value="Genomic_DNA"/>
</dbReference>
<keyword evidence="1" id="KW-0812">Transmembrane</keyword>
<dbReference type="AlphaFoldDB" id="A0A2N3Y7G9"/>
<keyword evidence="1" id="KW-0472">Membrane</keyword>
<sequence length="124" mass="13209">MVGVVQARSRLVRWGLLVVLALGVVLMHHVPAQHHESHPPAAVAMHHAGMPAGHGEPPAAPDHGLLHLCLAIAAGFIALLLPLLHRIASALAESPKPLAITAFTHFRPPTPVPRRLAVLCVLRR</sequence>
<dbReference type="STRING" id="994479.GCA_000194155_04993"/>
<dbReference type="Proteomes" id="UP000233786">
    <property type="component" value="Unassembled WGS sequence"/>
</dbReference>
<feature type="transmembrane region" description="Helical" evidence="1">
    <location>
        <begin position="12"/>
        <end position="30"/>
    </location>
</feature>
<comment type="caution">
    <text evidence="2">The sequence shown here is derived from an EMBL/GenBank/DDBJ whole genome shotgun (WGS) entry which is preliminary data.</text>
</comment>
<evidence type="ECO:0000313" key="3">
    <source>
        <dbReference type="Proteomes" id="UP000233786"/>
    </source>
</evidence>
<name>A0A2N3Y7G9_SACSN</name>
<protein>
    <submittedName>
        <fullName evidence="2">Uncharacterized protein</fullName>
    </submittedName>
</protein>